<dbReference type="GO" id="GO:0006633">
    <property type="term" value="P:fatty acid biosynthetic process"/>
    <property type="evidence" value="ECO:0007669"/>
    <property type="project" value="TreeGrafter"/>
</dbReference>
<dbReference type="RefSeq" id="WP_017456256.1">
    <property type="nucleotide sequence ID" value="NZ_FMUI01000002.1"/>
</dbReference>
<gene>
    <name evidence="6" type="ORF">SAMN02927897_00587</name>
</gene>
<protein>
    <recommendedName>
        <fullName evidence="1">[acyl-carrier-protein] S-malonyltransferase</fullName>
        <ecNumber evidence="1">2.3.1.39</ecNumber>
    </recommendedName>
</protein>
<evidence type="ECO:0000259" key="5">
    <source>
        <dbReference type="SMART" id="SM00827"/>
    </source>
</evidence>
<dbReference type="InterPro" id="IPR016036">
    <property type="entry name" value="Malonyl_transacylase_ACP-bd"/>
</dbReference>
<keyword evidence="3" id="KW-0012">Acyltransferase</keyword>
<evidence type="ECO:0000256" key="2">
    <source>
        <dbReference type="ARBA" id="ARBA00022679"/>
    </source>
</evidence>
<feature type="domain" description="Malonyl-CoA:ACP transacylase (MAT)" evidence="5">
    <location>
        <begin position="13"/>
        <end position="293"/>
    </location>
</feature>
<dbReference type="SUPFAM" id="SSF55048">
    <property type="entry name" value="Probable ACP-binding domain of malonyl-CoA ACP transacylase"/>
    <property type="match status" value="1"/>
</dbReference>
<keyword evidence="2 6" id="KW-0808">Transferase</keyword>
<dbReference type="Proteomes" id="UP000183569">
    <property type="component" value="Unassembled WGS sequence"/>
</dbReference>
<dbReference type="GO" id="GO:0004314">
    <property type="term" value="F:[acyl-carrier-protein] S-malonyltransferase activity"/>
    <property type="evidence" value="ECO:0007669"/>
    <property type="project" value="UniProtKB-EC"/>
</dbReference>
<sequence length="310" mass="34546">MDINSTSQPVVFLFAGQGNPVIGMGADLWNINQTTRAIWDCASDISGMDIRRLCLKGPMNRLIQTTVQQIAVTAMNATLYTLCKDKFDNTNVIGSCGHSVGEYSALYAAGAVTLENLFRLIQLRSHVMDEVSRKYKGYMLAVKDIDHTALSQMIIESDLPIDISCDNSCRQQVVGGTIAALNEFSRQLRADGHETVKLGVSGAWHTRLMAEGVPFMRQYLSDFEFCPPQHDVVMNVTGKAENEPAEIKENLSLHLTHTVKWADSMSFFLTNNRPVLFVEISNKAYLGKVLKDFVNFDPEMILHCRGLFSI</sequence>
<dbReference type="PANTHER" id="PTHR42681:SF1">
    <property type="entry name" value="MALONYL-COA-ACYL CARRIER PROTEIN TRANSACYLASE, MITOCHONDRIAL"/>
    <property type="match status" value="1"/>
</dbReference>
<dbReference type="EMBL" id="FMUI01000002">
    <property type="protein sequence ID" value="SCX39542.1"/>
    <property type="molecule type" value="Genomic_DNA"/>
</dbReference>
<accession>A0A1G4XE96</accession>
<dbReference type="InterPro" id="IPR016035">
    <property type="entry name" value="Acyl_Trfase/lysoPLipase"/>
</dbReference>
<dbReference type="InterPro" id="IPR014043">
    <property type="entry name" value="Acyl_transferase_dom"/>
</dbReference>
<evidence type="ECO:0000313" key="7">
    <source>
        <dbReference type="Proteomes" id="UP000183569"/>
    </source>
</evidence>
<comment type="catalytic activity">
    <reaction evidence="4">
        <text>holo-[ACP] + malonyl-CoA = malonyl-[ACP] + CoA</text>
        <dbReference type="Rhea" id="RHEA:41792"/>
        <dbReference type="Rhea" id="RHEA-COMP:9623"/>
        <dbReference type="Rhea" id="RHEA-COMP:9685"/>
        <dbReference type="ChEBI" id="CHEBI:57287"/>
        <dbReference type="ChEBI" id="CHEBI:57384"/>
        <dbReference type="ChEBI" id="CHEBI:64479"/>
        <dbReference type="ChEBI" id="CHEBI:78449"/>
        <dbReference type="EC" id="2.3.1.39"/>
    </reaction>
</comment>
<dbReference type="GeneID" id="23846513"/>
<dbReference type="PANTHER" id="PTHR42681">
    <property type="entry name" value="MALONYL-COA-ACYL CARRIER PROTEIN TRANSACYLASE, MITOCHONDRIAL"/>
    <property type="match status" value="1"/>
</dbReference>
<reference evidence="6 7" key="1">
    <citation type="submission" date="2016-10" db="EMBL/GenBank/DDBJ databases">
        <authorList>
            <person name="Varghese N."/>
            <person name="Submissions S."/>
        </authorList>
    </citation>
    <scope>NUCLEOTIDE SEQUENCE [LARGE SCALE GENOMIC DNA]</scope>
    <source>
        <strain evidence="6 7">CGMCC 1.12102</strain>
    </source>
</reference>
<name>A0A1G4XE96_9ENTR</name>
<evidence type="ECO:0000256" key="1">
    <source>
        <dbReference type="ARBA" id="ARBA00013258"/>
    </source>
</evidence>
<evidence type="ECO:0000256" key="4">
    <source>
        <dbReference type="ARBA" id="ARBA00048462"/>
    </source>
</evidence>
<organism evidence="6 7">
    <name type="scientific">Kosakonia sacchari</name>
    <dbReference type="NCBI Taxonomy" id="1158459"/>
    <lineage>
        <taxon>Bacteria</taxon>
        <taxon>Pseudomonadati</taxon>
        <taxon>Pseudomonadota</taxon>
        <taxon>Gammaproteobacteria</taxon>
        <taxon>Enterobacterales</taxon>
        <taxon>Enterobacteriaceae</taxon>
        <taxon>Kosakonia</taxon>
    </lineage>
</organism>
<evidence type="ECO:0000313" key="6">
    <source>
        <dbReference type="EMBL" id="SCX39542.1"/>
    </source>
</evidence>
<dbReference type="InterPro" id="IPR001227">
    <property type="entry name" value="Ac_transferase_dom_sf"/>
</dbReference>
<dbReference type="Pfam" id="PF00698">
    <property type="entry name" value="Acyl_transf_1"/>
    <property type="match status" value="1"/>
</dbReference>
<dbReference type="EC" id="2.3.1.39" evidence="1"/>
<dbReference type="Gene3D" id="3.40.366.10">
    <property type="entry name" value="Malonyl-Coenzyme A Acyl Carrier Protein, domain 2"/>
    <property type="match status" value="1"/>
</dbReference>
<dbReference type="InterPro" id="IPR050858">
    <property type="entry name" value="Mal-CoA-ACP_Trans/PKS_FabD"/>
</dbReference>
<evidence type="ECO:0000256" key="3">
    <source>
        <dbReference type="ARBA" id="ARBA00023315"/>
    </source>
</evidence>
<dbReference type="Gene3D" id="3.30.70.250">
    <property type="entry name" value="Malonyl-CoA ACP transacylase, ACP-binding"/>
    <property type="match status" value="1"/>
</dbReference>
<comment type="caution">
    <text evidence="6">The sequence shown here is derived from an EMBL/GenBank/DDBJ whole genome shotgun (WGS) entry which is preliminary data.</text>
</comment>
<dbReference type="SMART" id="SM00827">
    <property type="entry name" value="PKS_AT"/>
    <property type="match status" value="1"/>
</dbReference>
<dbReference type="AlphaFoldDB" id="A0A1G4XE96"/>
<dbReference type="SUPFAM" id="SSF52151">
    <property type="entry name" value="FabD/lysophospholipase-like"/>
    <property type="match status" value="1"/>
</dbReference>
<proteinExistence type="predicted"/>